<evidence type="ECO:0000256" key="9">
    <source>
        <dbReference type="SAM" id="Phobius"/>
    </source>
</evidence>
<evidence type="ECO:0000313" key="11">
    <source>
        <dbReference type="EMBL" id="KAI5070344.1"/>
    </source>
</evidence>
<feature type="region of interest" description="Disordered" evidence="8">
    <location>
        <begin position="1"/>
        <end position="22"/>
    </location>
</feature>
<dbReference type="CDD" id="cd14704">
    <property type="entry name" value="bZIP_HY5-like"/>
    <property type="match status" value="1"/>
</dbReference>
<dbReference type="GO" id="GO:0005789">
    <property type="term" value="C:endoplasmic reticulum membrane"/>
    <property type="evidence" value="ECO:0007669"/>
    <property type="project" value="UniProtKB-SubCell"/>
</dbReference>
<comment type="subcellular location">
    <subcellularLocation>
        <location evidence="2">Endoplasmic reticulum membrane</location>
        <topology evidence="2">Single-pass membrane protein</topology>
    </subcellularLocation>
    <subcellularLocation>
        <location evidence="1">Nucleus</location>
    </subcellularLocation>
</comment>
<keyword evidence="12" id="KW-1185">Reference proteome</keyword>
<evidence type="ECO:0000256" key="6">
    <source>
        <dbReference type="ARBA" id="ARBA00023163"/>
    </source>
</evidence>
<feature type="region of interest" description="Disordered" evidence="8">
    <location>
        <begin position="144"/>
        <end position="169"/>
    </location>
</feature>
<dbReference type="GO" id="GO:0005634">
    <property type="term" value="C:nucleus"/>
    <property type="evidence" value="ECO:0007669"/>
    <property type="project" value="UniProtKB-SubCell"/>
</dbReference>
<evidence type="ECO:0000256" key="5">
    <source>
        <dbReference type="ARBA" id="ARBA00023125"/>
    </source>
</evidence>
<dbReference type="SMART" id="SM00338">
    <property type="entry name" value="BRLZ"/>
    <property type="match status" value="1"/>
</dbReference>
<comment type="caution">
    <text evidence="11">The sequence shown here is derived from an EMBL/GenBank/DDBJ whole genome shotgun (WGS) entry which is preliminary data.</text>
</comment>
<keyword evidence="5" id="KW-0238">DNA-binding</keyword>
<dbReference type="EMBL" id="JABFUD020000014">
    <property type="protein sequence ID" value="KAI5070344.1"/>
    <property type="molecule type" value="Genomic_DNA"/>
</dbReference>
<keyword evidence="6" id="KW-0804">Transcription</keyword>
<accession>A0A9D4ZCP6</accession>
<evidence type="ECO:0000256" key="4">
    <source>
        <dbReference type="ARBA" id="ARBA00023015"/>
    </source>
</evidence>
<gene>
    <name evidence="11" type="ORF">GOP47_0014687</name>
</gene>
<dbReference type="Gene3D" id="1.20.5.170">
    <property type="match status" value="1"/>
</dbReference>
<organism evidence="11 12">
    <name type="scientific">Adiantum capillus-veneris</name>
    <name type="common">Maidenhair fern</name>
    <dbReference type="NCBI Taxonomy" id="13818"/>
    <lineage>
        <taxon>Eukaryota</taxon>
        <taxon>Viridiplantae</taxon>
        <taxon>Streptophyta</taxon>
        <taxon>Embryophyta</taxon>
        <taxon>Tracheophyta</taxon>
        <taxon>Polypodiopsida</taxon>
        <taxon>Polypodiidae</taxon>
        <taxon>Polypodiales</taxon>
        <taxon>Pteridineae</taxon>
        <taxon>Pteridaceae</taxon>
        <taxon>Vittarioideae</taxon>
        <taxon>Adiantum</taxon>
    </lineage>
</organism>
<dbReference type="PANTHER" id="PTHR47416:SF3">
    <property type="entry name" value="BZIP TRANSCRIPTION FACTOR 17-RELATED"/>
    <property type="match status" value="1"/>
</dbReference>
<reference evidence="11" key="1">
    <citation type="submission" date="2021-01" db="EMBL/GenBank/DDBJ databases">
        <title>Adiantum capillus-veneris genome.</title>
        <authorList>
            <person name="Fang Y."/>
            <person name="Liao Q."/>
        </authorList>
    </citation>
    <scope>NUCLEOTIDE SEQUENCE</scope>
    <source>
        <strain evidence="11">H3</strain>
        <tissue evidence="11">Leaf</tissue>
    </source>
</reference>
<evidence type="ECO:0000256" key="7">
    <source>
        <dbReference type="ARBA" id="ARBA00023242"/>
    </source>
</evidence>
<keyword evidence="9" id="KW-1133">Transmembrane helix</keyword>
<dbReference type="GO" id="GO:0003700">
    <property type="term" value="F:DNA-binding transcription factor activity"/>
    <property type="evidence" value="ECO:0007669"/>
    <property type="project" value="InterPro"/>
</dbReference>
<feature type="region of interest" description="Disordered" evidence="8">
    <location>
        <begin position="404"/>
        <end position="427"/>
    </location>
</feature>
<keyword evidence="7" id="KW-0539">Nucleus</keyword>
<dbReference type="InterPro" id="IPR046347">
    <property type="entry name" value="bZIP_sf"/>
</dbReference>
<feature type="domain" description="BZIP" evidence="10">
    <location>
        <begin position="299"/>
        <end position="362"/>
    </location>
</feature>
<feature type="compositionally biased region" description="Basic and acidic residues" evidence="8">
    <location>
        <begin position="415"/>
        <end position="427"/>
    </location>
</feature>
<sequence>MAPPAQAQLGFEPAEGPLDSKICDDGRDDWVSLILSDVGTDAEADNPVSIASLSSLPLPDLEDLDFSNLNGSFSSIGFSASFERGPPSHSDVLFDPSEILQDMEYHSHDKDSSSSGVHPCVLSHLDQSELLACPSFLHFPTLADQNADSQSPESGLSHVSPEHPDVDTNIPVMDSCSDEDSFYFLVSDVCSEDTSLSTEANHCSSESAMNAVAKGGSVEFSGGNRICDTHGNIDTLQVPSNQQILSTVFDKNDVSSSKRDTSRKRKYLDRSSRSTTPEGAKVDSLPKSLEEVEVKDEEDERRRARLMRNRESAQLSRQRKKIYVDELEEKIKTMASTIAELNNTISLISAENINLRRQLGMFGGQAGGISPWMGAYPPGPMVGNRVMVPGAHVPLVPIPRWKSQQATTVKKTRKPKAESKEKGDSEVAAKKTKKVAGVAAAGLFFFVFILLPFNFQFLGLRPMRQRDSKVWPTTPWHMETSNGVVRAGGRVLMGLNEEGNFSVDEQGSVIRGGEKVLQPGGDSQEREMCDTTTTDRGEQTPGYQRNASIPLAATLFVPRNDQLVRIEGNLIINSVLAGNKAAESVNQPNKRSVKSPALYNRNFALNANLKAVALKAAPEEQGALVELQRALAGRLKFDLDGVDLKPLKEDGSLQRWFVEDFTGPIFSSGMCTEVFQFETSPASSPPTPGSGSRVQDANDLVKNKTAWLQENVPRKAGRSVPYSGKSPSYAVPLPPVGHKVMFNATSTNSSFSGAKAGYAADDDFAKRKHASSSVVVSVLTGPELGEHSKLTGGHKLSRIFVVVLIDSIKYVTYSCMLPSTAAKPHYEVVVA</sequence>
<dbReference type="Proteomes" id="UP000886520">
    <property type="component" value="Chromosome 14"/>
</dbReference>
<dbReference type="SUPFAM" id="SSF57959">
    <property type="entry name" value="Leucine zipper domain"/>
    <property type="match status" value="1"/>
</dbReference>
<dbReference type="AlphaFoldDB" id="A0A9D4ZCP6"/>
<keyword evidence="9" id="KW-0472">Membrane</keyword>
<dbReference type="PANTHER" id="PTHR47416">
    <property type="entry name" value="BASIC-LEUCINE ZIPPER TRANSCRIPTION FACTOR F-RELATED"/>
    <property type="match status" value="1"/>
</dbReference>
<feature type="region of interest" description="Disordered" evidence="8">
    <location>
        <begin position="252"/>
        <end position="300"/>
    </location>
</feature>
<feature type="transmembrane region" description="Helical" evidence="9">
    <location>
        <begin position="435"/>
        <end position="460"/>
    </location>
</feature>
<feature type="compositionally biased region" description="Polar residues" evidence="8">
    <location>
        <begin position="144"/>
        <end position="154"/>
    </location>
</feature>
<evidence type="ECO:0000256" key="3">
    <source>
        <dbReference type="ARBA" id="ARBA00007163"/>
    </source>
</evidence>
<keyword evidence="4" id="KW-0805">Transcription regulation</keyword>
<evidence type="ECO:0000313" key="12">
    <source>
        <dbReference type="Proteomes" id="UP000886520"/>
    </source>
</evidence>
<evidence type="ECO:0000256" key="1">
    <source>
        <dbReference type="ARBA" id="ARBA00004123"/>
    </source>
</evidence>
<dbReference type="GO" id="GO:0003677">
    <property type="term" value="F:DNA binding"/>
    <property type="evidence" value="ECO:0007669"/>
    <property type="project" value="UniProtKB-KW"/>
</dbReference>
<dbReference type="Pfam" id="PF00170">
    <property type="entry name" value="bZIP_1"/>
    <property type="match status" value="1"/>
</dbReference>
<name>A0A9D4ZCP6_ADICA</name>
<proteinExistence type="inferred from homology"/>
<protein>
    <recommendedName>
        <fullName evidence="10">BZIP domain-containing protein</fullName>
    </recommendedName>
</protein>
<feature type="region of interest" description="Disordered" evidence="8">
    <location>
        <begin position="514"/>
        <end position="544"/>
    </location>
</feature>
<evidence type="ECO:0000256" key="8">
    <source>
        <dbReference type="SAM" id="MobiDB-lite"/>
    </source>
</evidence>
<comment type="similarity">
    <text evidence="3">Belongs to the bZIP family.</text>
</comment>
<evidence type="ECO:0000259" key="10">
    <source>
        <dbReference type="PROSITE" id="PS50217"/>
    </source>
</evidence>
<dbReference type="InterPro" id="IPR004827">
    <property type="entry name" value="bZIP"/>
</dbReference>
<dbReference type="PROSITE" id="PS50217">
    <property type="entry name" value="BZIP"/>
    <property type="match status" value="1"/>
</dbReference>
<dbReference type="OrthoDB" id="295274at2759"/>
<evidence type="ECO:0000256" key="2">
    <source>
        <dbReference type="ARBA" id="ARBA00004389"/>
    </source>
</evidence>
<feature type="compositionally biased region" description="Basic and acidic residues" evidence="8">
    <location>
        <begin position="523"/>
        <end position="538"/>
    </location>
</feature>
<keyword evidence="9" id="KW-0812">Transmembrane</keyword>